<dbReference type="RefSeq" id="WP_038964942.1">
    <property type="nucleotide sequence ID" value="NZ_JBFRUW010000118.1"/>
</dbReference>
<name>A0ABV4NHA4_9VIBR</name>
<keyword evidence="2" id="KW-1185">Reference proteome</keyword>
<gene>
    <name evidence="1" type="ORF">AB4566_21110</name>
</gene>
<reference evidence="1 2" key="1">
    <citation type="journal article" date="2024" name="ISME J.">
        <title>Tailless and filamentous prophages are predominant in marine Vibrio.</title>
        <authorList>
            <person name="Steensen K."/>
            <person name="Seneca J."/>
            <person name="Bartlau N."/>
            <person name="Yu X.A."/>
            <person name="Hussain F.A."/>
            <person name="Polz M.F."/>
        </authorList>
    </citation>
    <scope>NUCLEOTIDE SEQUENCE [LARGE SCALE GENOMIC DNA]</scope>
    <source>
        <strain evidence="1 2">10N.222.51.A1</strain>
    </source>
</reference>
<accession>A0ABV4NHA4</accession>
<evidence type="ECO:0000313" key="1">
    <source>
        <dbReference type="EMBL" id="MFA0570756.1"/>
    </source>
</evidence>
<sequence>MKECFSTKSEANIVKQVLLLLSGNLVTSKKSYFEQLKFDQISKVIADNSSSALDKEKEGVISIKLPKWQVLLVASSLPQCQSSNEFIELCLEKSYKKLKSSFSDGGL</sequence>
<comment type="caution">
    <text evidence="1">The sequence shown here is derived from an EMBL/GenBank/DDBJ whole genome shotgun (WGS) entry which is preliminary data.</text>
</comment>
<organism evidence="1 2">
    <name type="scientific">Vibrio gallaecicus</name>
    <dbReference type="NCBI Taxonomy" id="552386"/>
    <lineage>
        <taxon>Bacteria</taxon>
        <taxon>Pseudomonadati</taxon>
        <taxon>Pseudomonadota</taxon>
        <taxon>Gammaproteobacteria</taxon>
        <taxon>Vibrionales</taxon>
        <taxon>Vibrionaceae</taxon>
        <taxon>Vibrio</taxon>
    </lineage>
</organism>
<proteinExistence type="predicted"/>
<dbReference type="Proteomes" id="UP001570417">
    <property type="component" value="Unassembled WGS sequence"/>
</dbReference>
<protein>
    <submittedName>
        <fullName evidence="1">Uncharacterized protein</fullName>
    </submittedName>
</protein>
<evidence type="ECO:0000313" key="2">
    <source>
        <dbReference type="Proteomes" id="UP001570417"/>
    </source>
</evidence>
<dbReference type="EMBL" id="JBFRUW010000118">
    <property type="protein sequence ID" value="MFA0570756.1"/>
    <property type="molecule type" value="Genomic_DNA"/>
</dbReference>